<reference evidence="2" key="1">
    <citation type="submission" date="2025-08" db="UniProtKB">
        <authorList>
            <consortium name="Ensembl"/>
        </authorList>
    </citation>
    <scope>IDENTIFICATION</scope>
</reference>
<dbReference type="PANTHER" id="PTHR23232">
    <property type="entry name" value="KRAB DOMAIN C2H2 ZINC FINGER"/>
    <property type="match status" value="1"/>
</dbReference>
<dbReference type="InterPro" id="IPR050169">
    <property type="entry name" value="Krueppel_C2H2_ZnF"/>
</dbReference>
<evidence type="ECO:0000259" key="1">
    <source>
        <dbReference type="PROSITE" id="PS50805"/>
    </source>
</evidence>
<dbReference type="SMART" id="SM00349">
    <property type="entry name" value="KRAB"/>
    <property type="match status" value="1"/>
</dbReference>
<feature type="domain" description="KRAB" evidence="1">
    <location>
        <begin position="45"/>
        <end position="92"/>
    </location>
</feature>
<dbReference type="PROSITE" id="PS50805">
    <property type="entry name" value="KRAB"/>
    <property type="match status" value="1"/>
</dbReference>
<dbReference type="InterPro" id="IPR001909">
    <property type="entry name" value="KRAB"/>
</dbReference>
<protein>
    <recommendedName>
        <fullName evidence="1">KRAB domain-containing protein</fullName>
    </recommendedName>
</protein>
<accession>A0A8C5S258</accession>
<dbReference type="Proteomes" id="UP000694406">
    <property type="component" value="Unplaced"/>
</dbReference>
<organism evidence="2 3">
    <name type="scientific">Laticauda laticaudata</name>
    <name type="common">Blue-ringed sea krait</name>
    <name type="synonym">Blue-lipped sea krait</name>
    <dbReference type="NCBI Taxonomy" id="8630"/>
    <lineage>
        <taxon>Eukaryota</taxon>
        <taxon>Metazoa</taxon>
        <taxon>Chordata</taxon>
        <taxon>Craniata</taxon>
        <taxon>Vertebrata</taxon>
        <taxon>Euteleostomi</taxon>
        <taxon>Lepidosauria</taxon>
        <taxon>Squamata</taxon>
        <taxon>Bifurcata</taxon>
        <taxon>Unidentata</taxon>
        <taxon>Episquamata</taxon>
        <taxon>Toxicofera</taxon>
        <taxon>Serpentes</taxon>
        <taxon>Colubroidea</taxon>
        <taxon>Elapidae</taxon>
        <taxon>Laticaudinae</taxon>
        <taxon>Laticauda</taxon>
    </lineage>
</organism>
<proteinExistence type="predicted"/>
<dbReference type="GeneTree" id="ENSGT01150000288655"/>
<dbReference type="PANTHER" id="PTHR23232:SF142">
    <property type="entry name" value="GASTRULA ZINC FINGER PROTEIN XLCGF57.1-LIKE-RELATED"/>
    <property type="match status" value="1"/>
</dbReference>
<dbReference type="SUPFAM" id="SSF109640">
    <property type="entry name" value="KRAB domain (Kruppel-associated box)"/>
    <property type="match status" value="1"/>
</dbReference>
<evidence type="ECO:0000313" key="2">
    <source>
        <dbReference type="Ensembl" id="ENSLLTP00000011652.1"/>
    </source>
</evidence>
<dbReference type="Gene3D" id="6.10.140.140">
    <property type="match status" value="1"/>
</dbReference>
<sequence>MGVGSEWAKNWSSGSFQRGSGALGDCFHPSGGSRKASGAPGRVLVSLKEVAVCFSEDEWSWLDPVQKDLYRDVMLENSRNVAFLGKVACPVF</sequence>
<dbReference type="Ensembl" id="ENSLLTT00000012114.1">
    <property type="protein sequence ID" value="ENSLLTP00000011652.1"/>
    <property type="gene ID" value="ENSLLTG00000008961.1"/>
</dbReference>
<dbReference type="InterPro" id="IPR036051">
    <property type="entry name" value="KRAB_dom_sf"/>
</dbReference>
<dbReference type="CDD" id="cd07765">
    <property type="entry name" value="KRAB_A-box"/>
    <property type="match status" value="1"/>
</dbReference>
<dbReference type="Pfam" id="PF01352">
    <property type="entry name" value="KRAB"/>
    <property type="match status" value="1"/>
</dbReference>
<keyword evidence="3" id="KW-1185">Reference proteome</keyword>
<evidence type="ECO:0000313" key="3">
    <source>
        <dbReference type="Proteomes" id="UP000694406"/>
    </source>
</evidence>
<dbReference type="AlphaFoldDB" id="A0A8C5S258"/>
<name>A0A8C5S258_LATLA</name>
<reference evidence="2" key="2">
    <citation type="submission" date="2025-09" db="UniProtKB">
        <authorList>
            <consortium name="Ensembl"/>
        </authorList>
    </citation>
    <scope>IDENTIFICATION</scope>
</reference>
<dbReference type="GO" id="GO:0006355">
    <property type="term" value="P:regulation of DNA-templated transcription"/>
    <property type="evidence" value="ECO:0007669"/>
    <property type="project" value="InterPro"/>
</dbReference>